<dbReference type="SUPFAM" id="SSF51197">
    <property type="entry name" value="Clavaminate synthase-like"/>
    <property type="match status" value="1"/>
</dbReference>
<dbReference type="Pfam" id="PF03171">
    <property type="entry name" value="2OG-FeII_Oxy"/>
    <property type="match status" value="1"/>
</dbReference>
<evidence type="ECO:0000256" key="3">
    <source>
        <dbReference type="ARBA" id="ARBA00022964"/>
    </source>
</evidence>
<name>A0A498INB7_MALDO</name>
<feature type="domain" description="Fe2OG dioxygenase" evidence="8">
    <location>
        <begin position="164"/>
        <end position="266"/>
    </location>
</feature>
<dbReference type="PROSITE" id="PS51471">
    <property type="entry name" value="FE2OG_OXY"/>
    <property type="match status" value="1"/>
</dbReference>
<dbReference type="InterPro" id="IPR044861">
    <property type="entry name" value="IPNS-like_FE2OG_OXY"/>
</dbReference>
<dbReference type="GO" id="GO:0046872">
    <property type="term" value="F:metal ion binding"/>
    <property type="evidence" value="ECO:0007669"/>
    <property type="project" value="UniProtKB-KW"/>
</dbReference>
<evidence type="ECO:0000256" key="2">
    <source>
        <dbReference type="ARBA" id="ARBA00022723"/>
    </source>
</evidence>
<dbReference type="InterPro" id="IPR027443">
    <property type="entry name" value="IPNS-like_sf"/>
</dbReference>
<dbReference type="Gene3D" id="2.60.120.330">
    <property type="entry name" value="B-lactam Antibiotic, Isopenicillin N Synthase, Chain"/>
    <property type="match status" value="1"/>
</dbReference>
<dbReference type="InterPro" id="IPR026992">
    <property type="entry name" value="DIOX_N"/>
</dbReference>
<keyword evidence="10" id="KW-1185">Reference proteome</keyword>
<sequence>MVSKTQPKVVPVVDLSDENLKPGTDAWLLACKQVQHALEEYSCFEAVYNKSTLEIHNSIFSAIKELCDLPLETKMQKASDRPFHHYFGQLPLNPRYETLGIQDPASLEGAQRFTSIMWPAGNDRFCESVHSFSKVVVELDQMVKRMVFDAYGVGRLYDSYKASTTYQLRCINYKSPLTNETTDLGLIPHTDKNFTSILHQNDVGGLQIKTKDGEWIEAAPSSPSSFLVLASDLFMAWSNNRISACEHQVVLKEKKARYSLALFSYIGDGVVQVPEEFVDDKHPLKYKPFGHFDYLRFYETDEEARKCKNPIKAYCGV</sequence>
<comment type="caution">
    <text evidence="9">The sequence shown here is derived from an EMBL/GenBank/DDBJ whole genome shotgun (WGS) entry which is preliminary data.</text>
</comment>
<evidence type="ECO:0000256" key="4">
    <source>
        <dbReference type="ARBA" id="ARBA00023002"/>
    </source>
</evidence>
<evidence type="ECO:0000256" key="6">
    <source>
        <dbReference type="ARBA" id="ARBA00057022"/>
    </source>
</evidence>
<proteinExistence type="inferred from homology"/>
<evidence type="ECO:0000259" key="8">
    <source>
        <dbReference type="PROSITE" id="PS51471"/>
    </source>
</evidence>
<evidence type="ECO:0000313" key="10">
    <source>
        <dbReference type="Proteomes" id="UP000290289"/>
    </source>
</evidence>
<accession>A0A498INB7</accession>
<dbReference type="AlphaFoldDB" id="A0A498INB7"/>
<evidence type="ECO:0000256" key="7">
    <source>
        <dbReference type="RuleBase" id="RU003682"/>
    </source>
</evidence>
<dbReference type="PANTHER" id="PTHR47990">
    <property type="entry name" value="2-OXOGLUTARATE (2OG) AND FE(II)-DEPENDENT OXYGENASE SUPERFAMILY PROTEIN-RELATED"/>
    <property type="match status" value="1"/>
</dbReference>
<dbReference type="STRING" id="3750.A0A498INB7"/>
<evidence type="ECO:0000256" key="1">
    <source>
        <dbReference type="ARBA" id="ARBA00008056"/>
    </source>
</evidence>
<protein>
    <recommendedName>
        <fullName evidence="8">Fe2OG dioxygenase domain-containing protein</fullName>
    </recommendedName>
</protein>
<reference evidence="9 10" key="1">
    <citation type="submission" date="2018-10" db="EMBL/GenBank/DDBJ databases">
        <title>A high-quality apple genome assembly.</title>
        <authorList>
            <person name="Hu J."/>
        </authorList>
    </citation>
    <scope>NUCLEOTIDE SEQUENCE [LARGE SCALE GENOMIC DNA]</scope>
    <source>
        <strain evidence="10">cv. HFTH1</strain>
        <tissue evidence="9">Young leaf</tissue>
    </source>
</reference>
<organism evidence="9 10">
    <name type="scientific">Malus domestica</name>
    <name type="common">Apple</name>
    <name type="synonym">Pyrus malus</name>
    <dbReference type="NCBI Taxonomy" id="3750"/>
    <lineage>
        <taxon>Eukaryota</taxon>
        <taxon>Viridiplantae</taxon>
        <taxon>Streptophyta</taxon>
        <taxon>Embryophyta</taxon>
        <taxon>Tracheophyta</taxon>
        <taxon>Spermatophyta</taxon>
        <taxon>Magnoliopsida</taxon>
        <taxon>eudicotyledons</taxon>
        <taxon>Gunneridae</taxon>
        <taxon>Pentapetalae</taxon>
        <taxon>rosids</taxon>
        <taxon>fabids</taxon>
        <taxon>Rosales</taxon>
        <taxon>Rosaceae</taxon>
        <taxon>Amygdaloideae</taxon>
        <taxon>Maleae</taxon>
        <taxon>Malus</taxon>
    </lineage>
</organism>
<dbReference type="GO" id="GO:0051213">
    <property type="term" value="F:dioxygenase activity"/>
    <property type="evidence" value="ECO:0007669"/>
    <property type="project" value="UniProtKB-KW"/>
</dbReference>
<keyword evidence="2 7" id="KW-0479">Metal-binding</keyword>
<evidence type="ECO:0000313" key="9">
    <source>
        <dbReference type="EMBL" id="RXH84856.1"/>
    </source>
</evidence>
<dbReference type="FunFam" id="2.60.120.330:FF:000022">
    <property type="entry name" value="Probable 2-oxoglutarate-dependent dioxygenase AOP1.2"/>
    <property type="match status" value="1"/>
</dbReference>
<evidence type="ECO:0000256" key="5">
    <source>
        <dbReference type="ARBA" id="ARBA00023004"/>
    </source>
</evidence>
<dbReference type="EMBL" id="RDQH01000337">
    <property type="protein sequence ID" value="RXH84856.1"/>
    <property type="molecule type" value="Genomic_DNA"/>
</dbReference>
<dbReference type="Proteomes" id="UP000290289">
    <property type="component" value="Chromosome 11"/>
</dbReference>
<keyword evidence="5 7" id="KW-0408">Iron</keyword>
<dbReference type="InterPro" id="IPR050231">
    <property type="entry name" value="Iron_ascorbate_oxido_reductase"/>
</dbReference>
<keyword evidence="4 7" id="KW-0560">Oxidoreductase</keyword>
<keyword evidence="3" id="KW-0223">Dioxygenase</keyword>
<comment type="similarity">
    <text evidence="1 7">Belongs to the iron/ascorbate-dependent oxidoreductase family.</text>
</comment>
<gene>
    <name evidence="9" type="ORF">DVH24_041624</name>
</gene>
<comment type="function">
    <text evidence="6">Probable 2-oxoglutarate-dependent dioxygenase that may be involved in glucosinolates biosynthesis. May play a role in the production of aliphatic glucosinolates.</text>
</comment>
<dbReference type="InterPro" id="IPR005123">
    <property type="entry name" value="Oxoglu/Fe-dep_dioxygenase_dom"/>
</dbReference>
<dbReference type="Pfam" id="PF14226">
    <property type="entry name" value="DIOX_N"/>
    <property type="match status" value="1"/>
</dbReference>